<protein>
    <submittedName>
        <fullName evidence="2">Uncharacterized protein</fullName>
    </submittedName>
</protein>
<evidence type="ECO:0000256" key="1">
    <source>
        <dbReference type="SAM" id="Phobius"/>
    </source>
</evidence>
<dbReference type="Proteomes" id="UP001244011">
    <property type="component" value="Unassembled WGS sequence"/>
</dbReference>
<keyword evidence="1" id="KW-0812">Transmembrane</keyword>
<proteinExistence type="predicted"/>
<dbReference type="RefSeq" id="XP_060285186.1">
    <property type="nucleotide sequence ID" value="XM_060427533.1"/>
</dbReference>
<gene>
    <name evidence="2" type="ORF">QBC33DRAFT_534331</name>
</gene>
<accession>A0AAJ0FN63</accession>
<comment type="caution">
    <text evidence="2">The sequence shown here is derived from an EMBL/GenBank/DDBJ whole genome shotgun (WGS) entry which is preliminary data.</text>
</comment>
<organism evidence="2 3">
    <name type="scientific">Phialemonium atrogriseum</name>
    <dbReference type="NCBI Taxonomy" id="1093897"/>
    <lineage>
        <taxon>Eukaryota</taxon>
        <taxon>Fungi</taxon>
        <taxon>Dikarya</taxon>
        <taxon>Ascomycota</taxon>
        <taxon>Pezizomycotina</taxon>
        <taxon>Sordariomycetes</taxon>
        <taxon>Sordariomycetidae</taxon>
        <taxon>Cephalothecales</taxon>
        <taxon>Cephalothecaceae</taxon>
        <taxon>Phialemonium</taxon>
    </lineage>
</organism>
<dbReference type="EMBL" id="MU839004">
    <property type="protein sequence ID" value="KAK1768973.1"/>
    <property type="molecule type" value="Genomic_DNA"/>
</dbReference>
<reference evidence="2" key="1">
    <citation type="submission" date="2023-06" db="EMBL/GenBank/DDBJ databases">
        <title>Genome-scale phylogeny and comparative genomics of the fungal order Sordariales.</title>
        <authorList>
            <consortium name="Lawrence Berkeley National Laboratory"/>
            <person name="Hensen N."/>
            <person name="Bonometti L."/>
            <person name="Westerberg I."/>
            <person name="Brannstrom I.O."/>
            <person name="Guillou S."/>
            <person name="Cros-Aarteil S."/>
            <person name="Calhoun S."/>
            <person name="Haridas S."/>
            <person name="Kuo A."/>
            <person name="Mondo S."/>
            <person name="Pangilinan J."/>
            <person name="Riley R."/>
            <person name="Labutti K."/>
            <person name="Andreopoulos B."/>
            <person name="Lipzen A."/>
            <person name="Chen C."/>
            <person name="Yanf M."/>
            <person name="Daum C."/>
            <person name="Ng V."/>
            <person name="Clum A."/>
            <person name="Steindorff A."/>
            <person name="Ohm R."/>
            <person name="Martin F."/>
            <person name="Silar P."/>
            <person name="Natvig D."/>
            <person name="Lalanne C."/>
            <person name="Gautier V."/>
            <person name="Ament-Velasquez S.L."/>
            <person name="Kruys A."/>
            <person name="Hutchinson M.I."/>
            <person name="Powell A.J."/>
            <person name="Barry K."/>
            <person name="Miller A.N."/>
            <person name="Grigoriev I.V."/>
            <person name="Debuchy R."/>
            <person name="Gladieux P."/>
            <person name="Thoren M.H."/>
            <person name="Johannesson H."/>
        </authorList>
    </citation>
    <scope>NUCLEOTIDE SEQUENCE</scope>
    <source>
        <strain evidence="2">8032-3</strain>
    </source>
</reference>
<keyword evidence="1" id="KW-0472">Membrane</keyword>
<feature type="transmembrane region" description="Helical" evidence="1">
    <location>
        <begin position="41"/>
        <end position="62"/>
    </location>
</feature>
<evidence type="ECO:0000313" key="3">
    <source>
        <dbReference type="Proteomes" id="UP001244011"/>
    </source>
</evidence>
<name>A0AAJ0FN63_9PEZI</name>
<keyword evidence="1" id="KW-1133">Transmembrane helix</keyword>
<sequence length="125" mass="14156">MVFCFGIVFTAWLDSGFEILDTALSVWQQTGRGDNVVATFALSRFLFFLLLLLSFFFGCLFSGARQWVVVLFRKEWNRLTADLYYPALAAFLCIWLASLTWYVLLQDGVGNSPMSLCIWGLLSVG</sequence>
<feature type="transmembrane region" description="Helical" evidence="1">
    <location>
        <begin position="83"/>
        <end position="104"/>
    </location>
</feature>
<dbReference type="AlphaFoldDB" id="A0AAJ0FN63"/>
<dbReference type="GeneID" id="85310720"/>
<evidence type="ECO:0000313" key="2">
    <source>
        <dbReference type="EMBL" id="KAK1768973.1"/>
    </source>
</evidence>
<keyword evidence="3" id="KW-1185">Reference proteome</keyword>